<feature type="transmembrane region" description="Helical" evidence="1">
    <location>
        <begin position="49"/>
        <end position="70"/>
    </location>
</feature>
<dbReference type="InterPro" id="IPR036259">
    <property type="entry name" value="MFS_trans_sf"/>
</dbReference>
<evidence type="ECO:0000313" key="2">
    <source>
        <dbReference type="EMBL" id="PCI95579.1"/>
    </source>
</evidence>
<feature type="transmembrane region" description="Helical" evidence="1">
    <location>
        <begin position="171"/>
        <end position="190"/>
    </location>
</feature>
<feature type="transmembrane region" description="Helical" evidence="1">
    <location>
        <begin position="235"/>
        <end position="256"/>
    </location>
</feature>
<feature type="transmembrane region" description="Helical" evidence="1">
    <location>
        <begin position="143"/>
        <end position="165"/>
    </location>
</feature>
<protein>
    <recommendedName>
        <fullName evidence="4">MFS transporter</fullName>
    </recommendedName>
</protein>
<dbReference type="AlphaFoldDB" id="A0A2A4YM61"/>
<comment type="caution">
    <text evidence="2">The sequence shown here is derived from an EMBL/GenBank/DDBJ whole genome shotgun (WGS) entry which is preliminary data.</text>
</comment>
<keyword evidence="1" id="KW-0472">Membrane</keyword>
<dbReference type="GO" id="GO:0022857">
    <property type="term" value="F:transmembrane transporter activity"/>
    <property type="evidence" value="ECO:0007669"/>
    <property type="project" value="InterPro"/>
</dbReference>
<dbReference type="InterPro" id="IPR011701">
    <property type="entry name" value="MFS"/>
</dbReference>
<dbReference type="SUPFAM" id="SSF103473">
    <property type="entry name" value="MFS general substrate transporter"/>
    <property type="match status" value="1"/>
</dbReference>
<keyword evidence="1" id="KW-1133">Transmembrane helix</keyword>
<name>A0A2A4YM61_UNCAE</name>
<evidence type="ECO:0008006" key="4">
    <source>
        <dbReference type="Google" id="ProtNLM"/>
    </source>
</evidence>
<dbReference type="Proteomes" id="UP000217838">
    <property type="component" value="Unassembled WGS sequence"/>
</dbReference>
<proteinExistence type="predicted"/>
<dbReference type="Gene3D" id="1.20.1250.20">
    <property type="entry name" value="MFS general substrate transporter like domains"/>
    <property type="match status" value="2"/>
</dbReference>
<sequence>MKELGMDIEEPVTRFKKTRFALLWMHLANEPLMALYTLLAFILRKDLGATTFQLTVFVTLRPVISFFSFYWSAYLTRKKDKLIPNLTWAWVLGKLPFVFLPFFSSVWYLIFASALYQLFYRAGTPALMEIMKVNIEKKKREKLFSYVFLLCFAESIFLGLFVGKFLDAYPFAWKILFIATALISISSVFFQKRIPLPKMIPDKNPLPKTKSKLIQPWKDCLYLMKTYPDFAKFQWGFMIGGFGLMLIAPALAIYFAETLSLSHETIINGRYIWMGFGVLISTFLWRKGIEKYSVKKLTSLILIGFGLFPILLLFAKIDLIFLNLAFLLYGIAQSGSHLLWHLSGTLFASEDESSLKYTGTNVLMVGLRGLVGPSLGGVLITVFSPSFVLGLGGVICLFGSYYMLRTRPLLLKTPA</sequence>
<evidence type="ECO:0000256" key="1">
    <source>
        <dbReference type="SAM" id="Phobius"/>
    </source>
</evidence>
<reference evidence="3" key="1">
    <citation type="submission" date="2017-08" db="EMBL/GenBank/DDBJ databases">
        <title>A dynamic microbial community with high functional redundancy inhabits the cold, oxic subseafloor aquifer.</title>
        <authorList>
            <person name="Tully B.J."/>
            <person name="Wheat C.G."/>
            <person name="Glazer B.T."/>
            <person name="Huber J.A."/>
        </authorList>
    </citation>
    <scope>NUCLEOTIDE SEQUENCE [LARGE SCALE GENOMIC DNA]</scope>
</reference>
<feature type="transmembrane region" description="Helical" evidence="1">
    <location>
        <begin position="386"/>
        <end position="404"/>
    </location>
</feature>
<feature type="transmembrane region" description="Helical" evidence="1">
    <location>
        <begin position="297"/>
        <end position="314"/>
    </location>
</feature>
<evidence type="ECO:0000313" key="3">
    <source>
        <dbReference type="Proteomes" id="UP000217838"/>
    </source>
</evidence>
<feature type="transmembrane region" description="Helical" evidence="1">
    <location>
        <begin position="21"/>
        <end position="43"/>
    </location>
</feature>
<dbReference type="Pfam" id="PF07690">
    <property type="entry name" value="MFS_1"/>
    <property type="match status" value="1"/>
</dbReference>
<feature type="transmembrane region" description="Helical" evidence="1">
    <location>
        <begin position="268"/>
        <end position="285"/>
    </location>
</feature>
<dbReference type="EMBL" id="NVUU01000014">
    <property type="protein sequence ID" value="PCI95579.1"/>
    <property type="molecule type" value="Genomic_DNA"/>
</dbReference>
<gene>
    <name evidence="2" type="ORF">COB11_01750</name>
</gene>
<keyword evidence="1" id="KW-0812">Transmembrane</keyword>
<accession>A0A2A4YM61</accession>
<organism evidence="2 3">
    <name type="scientific">Aerophobetes bacterium</name>
    <dbReference type="NCBI Taxonomy" id="2030807"/>
    <lineage>
        <taxon>Bacteria</taxon>
        <taxon>Candidatus Aerophobota</taxon>
    </lineage>
</organism>
<feature type="transmembrane region" description="Helical" evidence="1">
    <location>
        <begin position="106"/>
        <end position="123"/>
    </location>
</feature>